<gene>
    <name evidence="2" type="ORF">DVH24_039297</name>
</gene>
<evidence type="ECO:0000313" key="2">
    <source>
        <dbReference type="EMBL" id="RXH75598.1"/>
    </source>
</evidence>
<comment type="caution">
    <text evidence="2">The sequence shown here is derived from an EMBL/GenBank/DDBJ whole genome shotgun (WGS) entry which is preliminary data.</text>
</comment>
<keyword evidence="1" id="KW-0812">Transmembrane</keyword>
<sequence>MVITKIGVSVLLVVSLRPLLLIILQHLETWGDIRKIYKRKLDVLIISLTIKQVLRLAINKLGTDGGVLTRVLTTRAEVTCNASKKNTTRGTPFIWTMQLSRTLPGTMRSFLWN</sequence>
<keyword evidence="1" id="KW-0472">Membrane</keyword>
<accession>A0A498HVI4</accession>
<evidence type="ECO:0000313" key="3">
    <source>
        <dbReference type="Proteomes" id="UP000290289"/>
    </source>
</evidence>
<dbReference type="Proteomes" id="UP000290289">
    <property type="component" value="Chromosome 15"/>
</dbReference>
<proteinExistence type="predicted"/>
<organism evidence="2 3">
    <name type="scientific">Malus domestica</name>
    <name type="common">Apple</name>
    <name type="synonym">Pyrus malus</name>
    <dbReference type="NCBI Taxonomy" id="3750"/>
    <lineage>
        <taxon>Eukaryota</taxon>
        <taxon>Viridiplantae</taxon>
        <taxon>Streptophyta</taxon>
        <taxon>Embryophyta</taxon>
        <taxon>Tracheophyta</taxon>
        <taxon>Spermatophyta</taxon>
        <taxon>Magnoliopsida</taxon>
        <taxon>eudicotyledons</taxon>
        <taxon>Gunneridae</taxon>
        <taxon>Pentapetalae</taxon>
        <taxon>rosids</taxon>
        <taxon>fabids</taxon>
        <taxon>Rosales</taxon>
        <taxon>Rosaceae</taxon>
        <taxon>Amygdaloideae</taxon>
        <taxon>Maleae</taxon>
        <taxon>Malus</taxon>
    </lineage>
</organism>
<protein>
    <submittedName>
        <fullName evidence="2">Uncharacterized protein</fullName>
    </submittedName>
</protein>
<dbReference type="EMBL" id="RDQH01000341">
    <property type="protein sequence ID" value="RXH75598.1"/>
    <property type="molecule type" value="Genomic_DNA"/>
</dbReference>
<evidence type="ECO:0000256" key="1">
    <source>
        <dbReference type="SAM" id="Phobius"/>
    </source>
</evidence>
<keyword evidence="3" id="KW-1185">Reference proteome</keyword>
<keyword evidence="1" id="KW-1133">Transmembrane helix</keyword>
<feature type="transmembrane region" description="Helical" evidence="1">
    <location>
        <begin position="6"/>
        <end position="24"/>
    </location>
</feature>
<dbReference type="AlphaFoldDB" id="A0A498HVI4"/>
<name>A0A498HVI4_MALDO</name>
<reference evidence="2 3" key="1">
    <citation type="submission" date="2018-10" db="EMBL/GenBank/DDBJ databases">
        <title>A high-quality apple genome assembly.</title>
        <authorList>
            <person name="Hu J."/>
        </authorList>
    </citation>
    <scope>NUCLEOTIDE SEQUENCE [LARGE SCALE GENOMIC DNA]</scope>
    <source>
        <strain evidence="3">cv. HFTH1</strain>
        <tissue evidence="2">Young leaf</tissue>
    </source>
</reference>